<protein>
    <submittedName>
        <fullName evidence="3">DUF1624 domain-containing protein</fullName>
    </submittedName>
</protein>
<dbReference type="EMBL" id="JABANE010000017">
    <property type="protein sequence ID" value="NME67946.1"/>
    <property type="molecule type" value="Genomic_DNA"/>
</dbReference>
<comment type="caution">
    <text evidence="3">The sequence shown here is derived from an EMBL/GenBank/DDBJ whole genome shotgun (WGS) entry which is preliminary data.</text>
</comment>
<feature type="transmembrane region" description="Helical" evidence="1">
    <location>
        <begin position="191"/>
        <end position="209"/>
    </location>
</feature>
<feature type="transmembrane region" description="Helical" evidence="1">
    <location>
        <begin position="221"/>
        <end position="245"/>
    </location>
</feature>
<sequence>MSSQRLHSLDFFRGVSVLFLIPLHCMMMYASAETWSDSNLGFIMKWIERGSPSFMVAMGISFVFSKRQSFKALLIRGFKILGIGYLLNTFKFIIPMLLGFFPKNLIVAHGLNPEHLVDNSIHFFLLGDILQLAGVSLIIMSLCVPIFKNKYVILAAALGIILFSRAVSGIRLGIDGVDYVLDLLWGNQYNVYFPIFPWMGFILLGRFVGELYKDDKSNIPAFYKKVVILSISTMVIGASLCYFDYEYHFGDYYHLGPGGMLLLLGVNTSFIYISHLISKAILKTNFFQFLVYASKNVTLIYFLQWVVIDWGMGLFGFATMNQQGVLMIIPMYSFFVFALLTAIHKVIKTKSTLTESVVPQ</sequence>
<evidence type="ECO:0000259" key="2">
    <source>
        <dbReference type="Pfam" id="PF07786"/>
    </source>
</evidence>
<feature type="transmembrane region" description="Helical" evidence="1">
    <location>
        <begin position="257"/>
        <end position="277"/>
    </location>
</feature>
<dbReference type="InterPro" id="IPR012429">
    <property type="entry name" value="HGSNAT_cat"/>
</dbReference>
<keyword evidence="1" id="KW-1133">Transmembrane helix</keyword>
<feature type="transmembrane region" description="Helical" evidence="1">
    <location>
        <begin position="50"/>
        <end position="66"/>
    </location>
</feature>
<feature type="transmembrane region" description="Helical" evidence="1">
    <location>
        <begin position="298"/>
        <end position="318"/>
    </location>
</feature>
<keyword evidence="1" id="KW-0812">Transmembrane</keyword>
<organism evidence="3 4">
    <name type="scientific">Flammeovirga aprica JL-4</name>
    <dbReference type="NCBI Taxonomy" id="694437"/>
    <lineage>
        <taxon>Bacteria</taxon>
        <taxon>Pseudomonadati</taxon>
        <taxon>Bacteroidota</taxon>
        <taxon>Cytophagia</taxon>
        <taxon>Cytophagales</taxon>
        <taxon>Flammeovirgaceae</taxon>
        <taxon>Flammeovirga</taxon>
    </lineage>
</organism>
<name>A0A7X9P1Q6_9BACT</name>
<evidence type="ECO:0000313" key="3">
    <source>
        <dbReference type="EMBL" id="NME67946.1"/>
    </source>
</evidence>
<keyword evidence="1" id="KW-0472">Membrane</keyword>
<dbReference type="RefSeq" id="WP_169656263.1">
    <property type="nucleotide sequence ID" value="NZ_JABANE010000017.1"/>
</dbReference>
<feature type="transmembrane region" description="Helical" evidence="1">
    <location>
        <begin position="151"/>
        <end position="171"/>
    </location>
</feature>
<evidence type="ECO:0000313" key="4">
    <source>
        <dbReference type="Proteomes" id="UP000576082"/>
    </source>
</evidence>
<feature type="transmembrane region" description="Helical" evidence="1">
    <location>
        <begin position="12"/>
        <end position="30"/>
    </location>
</feature>
<keyword evidence="4" id="KW-1185">Reference proteome</keyword>
<evidence type="ECO:0000256" key="1">
    <source>
        <dbReference type="SAM" id="Phobius"/>
    </source>
</evidence>
<feature type="domain" description="Heparan-alpha-glucosaminide N-acetyltransferase catalytic" evidence="2">
    <location>
        <begin position="5"/>
        <end position="220"/>
    </location>
</feature>
<reference evidence="3 4" key="1">
    <citation type="submission" date="2020-04" db="EMBL/GenBank/DDBJ databases">
        <title>Flammeovirga sp. SR4, a novel species isolated from seawater.</title>
        <authorList>
            <person name="Wang X."/>
        </authorList>
    </citation>
    <scope>NUCLEOTIDE SEQUENCE [LARGE SCALE GENOMIC DNA]</scope>
    <source>
        <strain evidence="3 4">ATCC 23126</strain>
    </source>
</reference>
<gene>
    <name evidence="3" type="ORF">HHU12_08250</name>
</gene>
<dbReference type="Proteomes" id="UP000576082">
    <property type="component" value="Unassembled WGS sequence"/>
</dbReference>
<feature type="transmembrane region" description="Helical" evidence="1">
    <location>
        <begin position="78"/>
        <end position="101"/>
    </location>
</feature>
<proteinExistence type="predicted"/>
<feature type="transmembrane region" description="Helical" evidence="1">
    <location>
        <begin position="324"/>
        <end position="343"/>
    </location>
</feature>
<dbReference type="AlphaFoldDB" id="A0A7X9P1Q6"/>
<accession>A0A7X9P1Q6</accession>
<feature type="transmembrane region" description="Helical" evidence="1">
    <location>
        <begin position="121"/>
        <end position="144"/>
    </location>
</feature>
<dbReference type="Pfam" id="PF07786">
    <property type="entry name" value="HGSNAT_cat"/>
    <property type="match status" value="1"/>
</dbReference>